<organism evidence="1 2">
    <name type="scientific">Ensete ventricosum</name>
    <name type="common">Abyssinian banana</name>
    <name type="synonym">Musa ensete</name>
    <dbReference type="NCBI Taxonomy" id="4639"/>
    <lineage>
        <taxon>Eukaryota</taxon>
        <taxon>Viridiplantae</taxon>
        <taxon>Streptophyta</taxon>
        <taxon>Embryophyta</taxon>
        <taxon>Tracheophyta</taxon>
        <taxon>Spermatophyta</taxon>
        <taxon>Magnoliopsida</taxon>
        <taxon>Liliopsida</taxon>
        <taxon>Zingiberales</taxon>
        <taxon>Musaceae</taxon>
        <taxon>Ensete</taxon>
    </lineage>
</organism>
<dbReference type="EMBL" id="AMZH03022453">
    <property type="protein sequence ID" value="RRT37299.1"/>
    <property type="molecule type" value="Genomic_DNA"/>
</dbReference>
<dbReference type="Proteomes" id="UP000287651">
    <property type="component" value="Unassembled WGS sequence"/>
</dbReference>
<gene>
    <name evidence="1" type="ORF">B296_00045689</name>
</gene>
<dbReference type="AlphaFoldDB" id="A0A426XCT3"/>
<protein>
    <submittedName>
        <fullName evidence="1">Uncharacterized protein</fullName>
    </submittedName>
</protein>
<proteinExistence type="predicted"/>
<evidence type="ECO:0000313" key="2">
    <source>
        <dbReference type="Proteomes" id="UP000287651"/>
    </source>
</evidence>
<reference evidence="1 2" key="1">
    <citation type="journal article" date="2014" name="Agronomy (Basel)">
        <title>A Draft Genome Sequence for Ensete ventricosum, the Drought-Tolerant Tree Against Hunger.</title>
        <authorList>
            <person name="Harrison J."/>
            <person name="Moore K.A."/>
            <person name="Paszkiewicz K."/>
            <person name="Jones T."/>
            <person name="Grant M."/>
            <person name="Ambacheew D."/>
            <person name="Muzemil S."/>
            <person name="Studholme D.J."/>
        </authorList>
    </citation>
    <scope>NUCLEOTIDE SEQUENCE [LARGE SCALE GENOMIC DNA]</scope>
</reference>
<sequence length="140" mass="15259">MVITCEDRVQILDLHDATMVVGEGLPNLYGMMMIAYAERVQILDLHDATMVVGEERITISSRSSLTCPPLLLVVEACCDRSRGSVKVSFSSTRPRGTHSGQLVLNEEAAKPNREPASFLPIAIKMGYRGGVAVGLTFYCL</sequence>
<evidence type="ECO:0000313" key="1">
    <source>
        <dbReference type="EMBL" id="RRT37299.1"/>
    </source>
</evidence>
<name>A0A426XCT3_ENSVE</name>
<accession>A0A426XCT3</accession>
<comment type="caution">
    <text evidence="1">The sequence shown here is derived from an EMBL/GenBank/DDBJ whole genome shotgun (WGS) entry which is preliminary data.</text>
</comment>